<protein>
    <recommendedName>
        <fullName evidence="7">Zn(2)-C6 fungal-type domain-containing protein</fullName>
    </recommendedName>
</protein>
<comment type="subcellular location">
    <subcellularLocation>
        <location evidence="1">Nucleus</location>
    </subcellularLocation>
</comment>
<evidence type="ECO:0000256" key="3">
    <source>
        <dbReference type="ARBA" id="ARBA00023015"/>
    </source>
</evidence>
<evidence type="ECO:0000256" key="1">
    <source>
        <dbReference type="ARBA" id="ARBA00004123"/>
    </source>
</evidence>
<dbReference type="CDD" id="cd00067">
    <property type="entry name" value="GAL4"/>
    <property type="match status" value="1"/>
</dbReference>
<keyword evidence="3" id="KW-0805">Transcription regulation</keyword>
<keyword evidence="2" id="KW-0479">Metal-binding</keyword>
<keyword evidence="5" id="KW-0539">Nucleus</keyword>
<organism evidence="8 9">
    <name type="scientific">Dendrothele bispora (strain CBS 962.96)</name>
    <dbReference type="NCBI Taxonomy" id="1314807"/>
    <lineage>
        <taxon>Eukaryota</taxon>
        <taxon>Fungi</taxon>
        <taxon>Dikarya</taxon>
        <taxon>Basidiomycota</taxon>
        <taxon>Agaricomycotina</taxon>
        <taxon>Agaricomycetes</taxon>
        <taxon>Agaricomycetidae</taxon>
        <taxon>Agaricales</taxon>
        <taxon>Agaricales incertae sedis</taxon>
        <taxon>Dendrothele</taxon>
    </lineage>
</organism>
<keyword evidence="9" id="KW-1185">Reference proteome</keyword>
<feature type="compositionally biased region" description="Polar residues" evidence="6">
    <location>
        <begin position="175"/>
        <end position="198"/>
    </location>
</feature>
<sequence>MVDTSVPVPSQSSYQTPISANASSPSNDGWSPRTRNISASSSDIPKRKPRREKPKIALAPDQPYTTQGKPRARVYVACVQCRNRKIRCDGAKPVCHNCGRRNNSNDKCEYDSVPRRRGPDKTPGARQRMVRDLRGAMDGSGTRRRRKRASPARELPKVSGYSTIPDVNHEHMRNSPDSNQGTHSPASSNDYTPYTPVQESHYWGGDDCACHGAALCPDDPASQVQLYSASKPTVIVSRDLEVTISFLDVTPIGGIVTSGYITSLDDNDQESDDARGISYEPSLNFSRKIWFDSLLALYMDARHPDKLSTSDRELATREITADLRFLFNVSNYWFSFFHLPSFFGKFLDPQKRERMQPSLVLSALAVSTFFKSSNVGLGQAGRQRALRFLDAAQGALQASLNAGFIDETLAQAAWLIALFEVCVHPDHSTVRSVSAIRMLDSIIRSLSLISLDFHDPQTTVFTPGSVPGIESSSRQQWQMSSTGRPFAYSTSTPSSIHSAGCSCLSLTLGEHWPSSIQHTPMWANTPAWDSSWSEGDIRKESCRRLCWSAVTLAAGHVFYAMANHSQGLDLFIADPANFALLFSGESIIRSPSLASSKDTIWALYDRSSLLWHSCVRMRNSTSATEDERGQFAVKAWLEADAIEEALNKHTCGIEKAFIFQGREYLFNTRMCITYEYQRYIPLVPNNVPGSFHREKAEQWLNHQEGVARRLMQGLHTITGNTKNHLVHRPFFLFWFMSQISRALNLWHRDPTMTIALNTCKAFTPVVDYMSALWPCPEQRQRYTHLHQRLTEACLAADVPPPAPPNFSLDLSNSTPSLLN</sequence>
<dbReference type="SMART" id="SM00066">
    <property type="entry name" value="GAL4"/>
    <property type="match status" value="1"/>
</dbReference>
<dbReference type="InterPro" id="IPR036864">
    <property type="entry name" value="Zn2-C6_fun-type_DNA-bd_sf"/>
</dbReference>
<evidence type="ECO:0000313" key="8">
    <source>
        <dbReference type="EMBL" id="THV03865.1"/>
    </source>
</evidence>
<proteinExistence type="predicted"/>
<dbReference type="Gene3D" id="4.10.240.10">
    <property type="entry name" value="Zn(2)-C6 fungal-type DNA-binding domain"/>
    <property type="match status" value="1"/>
</dbReference>
<reference evidence="8 9" key="1">
    <citation type="journal article" date="2019" name="Nat. Ecol. Evol.">
        <title>Megaphylogeny resolves global patterns of mushroom evolution.</title>
        <authorList>
            <person name="Varga T."/>
            <person name="Krizsan K."/>
            <person name="Foldi C."/>
            <person name="Dima B."/>
            <person name="Sanchez-Garcia M."/>
            <person name="Sanchez-Ramirez S."/>
            <person name="Szollosi G.J."/>
            <person name="Szarkandi J.G."/>
            <person name="Papp V."/>
            <person name="Albert L."/>
            <person name="Andreopoulos W."/>
            <person name="Angelini C."/>
            <person name="Antonin V."/>
            <person name="Barry K.W."/>
            <person name="Bougher N.L."/>
            <person name="Buchanan P."/>
            <person name="Buyck B."/>
            <person name="Bense V."/>
            <person name="Catcheside P."/>
            <person name="Chovatia M."/>
            <person name="Cooper J."/>
            <person name="Damon W."/>
            <person name="Desjardin D."/>
            <person name="Finy P."/>
            <person name="Geml J."/>
            <person name="Haridas S."/>
            <person name="Hughes K."/>
            <person name="Justo A."/>
            <person name="Karasinski D."/>
            <person name="Kautmanova I."/>
            <person name="Kiss B."/>
            <person name="Kocsube S."/>
            <person name="Kotiranta H."/>
            <person name="LaButti K.M."/>
            <person name="Lechner B.E."/>
            <person name="Liimatainen K."/>
            <person name="Lipzen A."/>
            <person name="Lukacs Z."/>
            <person name="Mihaltcheva S."/>
            <person name="Morgado L.N."/>
            <person name="Niskanen T."/>
            <person name="Noordeloos M.E."/>
            <person name="Ohm R.A."/>
            <person name="Ortiz-Santana B."/>
            <person name="Ovrebo C."/>
            <person name="Racz N."/>
            <person name="Riley R."/>
            <person name="Savchenko A."/>
            <person name="Shiryaev A."/>
            <person name="Soop K."/>
            <person name="Spirin V."/>
            <person name="Szebenyi C."/>
            <person name="Tomsovsky M."/>
            <person name="Tulloss R.E."/>
            <person name="Uehling J."/>
            <person name="Grigoriev I.V."/>
            <person name="Vagvolgyi C."/>
            <person name="Papp T."/>
            <person name="Martin F.M."/>
            <person name="Miettinen O."/>
            <person name="Hibbett D.S."/>
            <person name="Nagy L.G."/>
        </authorList>
    </citation>
    <scope>NUCLEOTIDE SEQUENCE [LARGE SCALE GENOMIC DNA]</scope>
    <source>
        <strain evidence="8 9">CBS 962.96</strain>
    </source>
</reference>
<dbReference type="EMBL" id="ML179062">
    <property type="protein sequence ID" value="THV03865.1"/>
    <property type="molecule type" value="Genomic_DNA"/>
</dbReference>
<feature type="region of interest" description="Disordered" evidence="6">
    <location>
        <begin position="97"/>
        <end position="198"/>
    </location>
</feature>
<dbReference type="Proteomes" id="UP000297245">
    <property type="component" value="Unassembled WGS sequence"/>
</dbReference>
<dbReference type="PANTHER" id="PTHR47338">
    <property type="entry name" value="ZN(II)2CYS6 TRANSCRIPTION FACTOR (EUROFUNG)-RELATED"/>
    <property type="match status" value="1"/>
</dbReference>
<gene>
    <name evidence="8" type="ORF">K435DRAFT_650438</name>
</gene>
<dbReference type="OrthoDB" id="2123952at2759"/>
<feature type="compositionally biased region" description="Basic and acidic residues" evidence="6">
    <location>
        <begin position="103"/>
        <end position="120"/>
    </location>
</feature>
<dbReference type="SUPFAM" id="SSF57701">
    <property type="entry name" value="Zn2/Cys6 DNA-binding domain"/>
    <property type="match status" value="1"/>
</dbReference>
<dbReference type="CDD" id="cd12148">
    <property type="entry name" value="fungal_TF_MHR"/>
    <property type="match status" value="1"/>
</dbReference>
<dbReference type="AlphaFoldDB" id="A0A4S8MLZ5"/>
<dbReference type="GO" id="GO:0008270">
    <property type="term" value="F:zinc ion binding"/>
    <property type="evidence" value="ECO:0007669"/>
    <property type="project" value="InterPro"/>
</dbReference>
<name>A0A4S8MLZ5_DENBC</name>
<evidence type="ECO:0000256" key="6">
    <source>
        <dbReference type="SAM" id="MobiDB-lite"/>
    </source>
</evidence>
<dbReference type="PANTHER" id="PTHR47338:SF5">
    <property type="entry name" value="ZN(II)2CYS6 TRANSCRIPTION FACTOR (EUROFUNG)"/>
    <property type="match status" value="1"/>
</dbReference>
<dbReference type="GO" id="GO:0005634">
    <property type="term" value="C:nucleus"/>
    <property type="evidence" value="ECO:0007669"/>
    <property type="project" value="UniProtKB-SubCell"/>
</dbReference>
<dbReference type="PROSITE" id="PS50048">
    <property type="entry name" value="ZN2_CY6_FUNGAL_2"/>
    <property type="match status" value="1"/>
</dbReference>
<dbReference type="InterPro" id="IPR001138">
    <property type="entry name" value="Zn2Cys6_DnaBD"/>
</dbReference>
<dbReference type="Pfam" id="PF00172">
    <property type="entry name" value="Zn_clus"/>
    <property type="match status" value="1"/>
</dbReference>
<accession>A0A4S8MLZ5</accession>
<evidence type="ECO:0000256" key="2">
    <source>
        <dbReference type="ARBA" id="ARBA00022723"/>
    </source>
</evidence>
<feature type="compositionally biased region" description="Polar residues" evidence="6">
    <location>
        <begin position="7"/>
        <end position="43"/>
    </location>
</feature>
<evidence type="ECO:0000256" key="5">
    <source>
        <dbReference type="ARBA" id="ARBA00023242"/>
    </source>
</evidence>
<feature type="region of interest" description="Disordered" evidence="6">
    <location>
        <begin position="1"/>
        <end position="69"/>
    </location>
</feature>
<keyword evidence="4" id="KW-0804">Transcription</keyword>
<evidence type="ECO:0000313" key="9">
    <source>
        <dbReference type="Proteomes" id="UP000297245"/>
    </source>
</evidence>
<dbReference type="InterPro" id="IPR050815">
    <property type="entry name" value="TF_fung"/>
</dbReference>
<evidence type="ECO:0000259" key="7">
    <source>
        <dbReference type="PROSITE" id="PS50048"/>
    </source>
</evidence>
<dbReference type="GO" id="GO:0000981">
    <property type="term" value="F:DNA-binding transcription factor activity, RNA polymerase II-specific"/>
    <property type="evidence" value="ECO:0007669"/>
    <property type="project" value="InterPro"/>
</dbReference>
<feature type="domain" description="Zn(2)-C6 fungal-type" evidence="7">
    <location>
        <begin position="77"/>
        <end position="110"/>
    </location>
</feature>
<evidence type="ECO:0000256" key="4">
    <source>
        <dbReference type="ARBA" id="ARBA00023163"/>
    </source>
</evidence>